<evidence type="ECO:0000259" key="5">
    <source>
        <dbReference type="PROSITE" id="PS50234"/>
    </source>
</evidence>
<proteinExistence type="inferred from homology"/>
<organism evidence="6 7">
    <name type="scientific">Paenibacillus lautus</name>
    <name type="common">Bacillus lautus</name>
    <dbReference type="NCBI Taxonomy" id="1401"/>
    <lineage>
        <taxon>Bacteria</taxon>
        <taxon>Bacillati</taxon>
        <taxon>Bacillota</taxon>
        <taxon>Bacilli</taxon>
        <taxon>Bacillales</taxon>
        <taxon>Paenibacillaceae</taxon>
        <taxon>Paenibacillus</taxon>
    </lineage>
</organism>
<accession>A0A385TPT9</accession>
<keyword evidence="2" id="KW-0547">Nucleotide-binding</keyword>
<dbReference type="GO" id="GO:0005524">
    <property type="term" value="F:ATP binding"/>
    <property type="evidence" value="ECO:0007669"/>
    <property type="project" value="UniProtKB-KW"/>
</dbReference>
<dbReference type="AlphaFoldDB" id="A0A385TPT9"/>
<dbReference type="RefSeq" id="WP_119848479.1">
    <property type="nucleotide sequence ID" value="NZ_CP032412.1"/>
</dbReference>
<dbReference type="PANTHER" id="PTHR35023:SF1">
    <property type="entry name" value="MG-PROTOPORPHYRIN IX CHELATASE"/>
    <property type="match status" value="1"/>
</dbReference>
<reference evidence="6 7" key="1">
    <citation type="submission" date="2018-09" db="EMBL/GenBank/DDBJ databases">
        <title>Genome Sequence of Paenibacillus lautus Strain E7593-69, Azo Dye-Degrading Bacteria, Isolated from Commercial Tattoo Inks.</title>
        <authorList>
            <person name="Nho S.W."/>
            <person name="Kim S.-J."/>
            <person name="Kweon O."/>
            <person name="Cerniglia C.E."/>
        </authorList>
    </citation>
    <scope>NUCLEOTIDE SEQUENCE [LARGE SCALE GENOMIC DNA]</scope>
    <source>
        <strain evidence="6 7">E7593-69</strain>
    </source>
</reference>
<dbReference type="InterPro" id="IPR052989">
    <property type="entry name" value="Mg-chelatase_DI-like"/>
</dbReference>
<evidence type="ECO:0000256" key="4">
    <source>
        <dbReference type="SAM" id="MobiDB-lite"/>
    </source>
</evidence>
<feature type="compositionally biased region" description="Basic residues" evidence="4">
    <location>
        <begin position="399"/>
        <end position="411"/>
    </location>
</feature>
<dbReference type="InterPro" id="IPR027417">
    <property type="entry name" value="P-loop_NTPase"/>
</dbReference>
<evidence type="ECO:0000256" key="3">
    <source>
        <dbReference type="ARBA" id="ARBA00022840"/>
    </source>
</evidence>
<dbReference type="PANTHER" id="PTHR35023">
    <property type="entry name" value="CHELATASE-RELATED"/>
    <property type="match status" value="1"/>
</dbReference>
<dbReference type="InterPro" id="IPR041702">
    <property type="entry name" value="BchD/ChlD_VWA"/>
</dbReference>
<feature type="compositionally biased region" description="Basic and acidic residues" evidence="4">
    <location>
        <begin position="345"/>
        <end position="374"/>
    </location>
</feature>
<dbReference type="EMBL" id="CP032412">
    <property type="protein sequence ID" value="AYB44592.1"/>
    <property type="molecule type" value="Genomic_DNA"/>
</dbReference>
<dbReference type="Gene3D" id="3.40.50.410">
    <property type="entry name" value="von Willebrand factor, type A domain"/>
    <property type="match status" value="1"/>
</dbReference>
<evidence type="ECO:0000256" key="2">
    <source>
        <dbReference type="ARBA" id="ARBA00022741"/>
    </source>
</evidence>
<dbReference type="SUPFAM" id="SSF52540">
    <property type="entry name" value="P-loop containing nucleoside triphosphate hydrolases"/>
    <property type="match status" value="1"/>
</dbReference>
<dbReference type="Gene3D" id="1.10.8.80">
    <property type="entry name" value="Magnesium chelatase subunit I, C-Terminal domain"/>
    <property type="match status" value="1"/>
</dbReference>
<dbReference type="Pfam" id="PF13519">
    <property type="entry name" value="VWA_2"/>
    <property type="match status" value="1"/>
</dbReference>
<keyword evidence="7" id="KW-1185">Reference proteome</keyword>
<evidence type="ECO:0000256" key="1">
    <source>
        <dbReference type="ARBA" id="ARBA00005799"/>
    </source>
</evidence>
<dbReference type="Pfam" id="PF17863">
    <property type="entry name" value="AAA_lid_2"/>
    <property type="match status" value="1"/>
</dbReference>
<dbReference type="Pfam" id="PF00493">
    <property type="entry name" value="MCM"/>
    <property type="match status" value="1"/>
</dbReference>
<dbReference type="InterPro" id="IPR041628">
    <property type="entry name" value="ChlI/MoxR_AAA_lid"/>
</dbReference>
<dbReference type="InterPro" id="IPR001208">
    <property type="entry name" value="MCM_dom"/>
</dbReference>
<comment type="similarity">
    <text evidence="1">Belongs to the Mg-chelatase subunits D/I family.</text>
</comment>
<feature type="compositionally biased region" description="Basic and acidic residues" evidence="4">
    <location>
        <begin position="305"/>
        <end position="319"/>
    </location>
</feature>
<dbReference type="Proteomes" id="UP000266552">
    <property type="component" value="Chromosome"/>
</dbReference>
<dbReference type="Gene3D" id="3.40.50.300">
    <property type="entry name" value="P-loop containing nucleotide triphosphate hydrolases"/>
    <property type="match status" value="1"/>
</dbReference>
<feature type="compositionally biased region" description="Basic and acidic residues" evidence="4">
    <location>
        <begin position="387"/>
        <end position="398"/>
    </location>
</feature>
<evidence type="ECO:0000313" key="6">
    <source>
        <dbReference type="EMBL" id="AYB44592.1"/>
    </source>
</evidence>
<protein>
    <submittedName>
        <fullName evidence="6">VWA domain-containing protein</fullName>
    </submittedName>
</protein>
<dbReference type="CDD" id="cd01451">
    <property type="entry name" value="vWA_Magnesium_chelatase"/>
    <property type="match status" value="1"/>
</dbReference>
<dbReference type="CDD" id="cd00009">
    <property type="entry name" value="AAA"/>
    <property type="match status" value="1"/>
</dbReference>
<dbReference type="KEGG" id="plw:D5F53_15500"/>
<dbReference type="PROSITE" id="PS50234">
    <property type="entry name" value="VWFA"/>
    <property type="match status" value="1"/>
</dbReference>
<dbReference type="GO" id="GO:0003677">
    <property type="term" value="F:DNA binding"/>
    <property type="evidence" value="ECO:0007669"/>
    <property type="project" value="InterPro"/>
</dbReference>
<dbReference type="InterPro" id="IPR002035">
    <property type="entry name" value="VWF_A"/>
</dbReference>
<dbReference type="SUPFAM" id="SSF53300">
    <property type="entry name" value="vWA-like"/>
    <property type="match status" value="1"/>
</dbReference>
<feature type="region of interest" description="Disordered" evidence="4">
    <location>
        <begin position="289"/>
        <end position="412"/>
    </location>
</feature>
<gene>
    <name evidence="6" type="ORF">D5F53_15500</name>
</gene>
<dbReference type="InterPro" id="IPR036465">
    <property type="entry name" value="vWFA_dom_sf"/>
</dbReference>
<sequence length="655" mass="72114">MITEEWKSAVPVYPFSAILGQEKAKRAVLLYLVNPAIGGILVNGHPGSGKSVLLHAASSLIKPRRILSVPVNVTADRLLGALDMAAAMKGGKLALAPGLLEEANGQLLLVDHMNLFSEAILKEIVSTLSTGSIYVQREGISTVRRSRFMLLAAMDPNEGRVSPPLLDHFGYCVTLDDVHDSISRAEIIRRNLQFEHDPFAFQNRYRPQDETLRLRVEASAQALPQVQVSADMFQLSASIAREAGISSSRGDLSLIEGAKAAAAWDGRSAVTAADIREVAEFVLPHRMTHVMEKPRASSSGSPEQDSSKQPEHSLEDHARSYPILPQKSPEPKRNPHNTGNASSDNKQDVASRTVEQHADDRQHVSEGLEERVLLPDETFTMKPLQLEGKRKIEHEGSGKRNKSRSNQKKGRAMGYLYPGRNLRTDVAFDATIRAAAPYQAIRTKKDEVAFAIEFDDLRLKKRENRVGATLLFVVDASGSMAARKRMTAVKGAILSLLQDAYEKRDRIGMIAFRNNEAELILPVTRSIEAASKQLRNIPTGGKTPLADSLAKAYKVLHSEKRRNNDTLPVMIIVTDGRANESSIGLTLYADIWNECLEAAKLIRAAGIRSLVLDTEHGFVKLGRSRELADALGAEYRLLDRVDDEGIARVVRTTMK</sequence>
<name>A0A385TPT9_PAELA</name>
<feature type="domain" description="VWFA" evidence="5">
    <location>
        <begin position="469"/>
        <end position="654"/>
    </location>
</feature>
<keyword evidence="3" id="KW-0067">ATP-binding</keyword>
<evidence type="ECO:0000313" key="7">
    <source>
        <dbReference type="Proteomes" id="UP000266552"/>
    </source>
</evidence>
<dbReference type="SMART" id="SM00327">
    <property type="entry name" value="VWA"/>
    <property type="match status" value="1"/>
</dbReference>